<organism evidence="1 2">
    <name type="scientific">Neiella holothuriorum</name>
    <dbReference type="NCBI Taxonomy" id="2870530"/>
    <lineage>
        <taxon>Bacteria</taxon>
        <taxon>Pseudomonadati</taxon>
        <taxon>Pseudomonadota</taxon>
        <taxon>Gammaproteobacteria</taxon>
        <taxon>Alteromonadales</taxon>
        <taxon>Echinimonadaceae</taxon>
        <taxon>Neiella</taxon>
    </lineage>
</organism>
<sequence>MNDIYTIPLELLRSYLFDAKRNDFRAVAKLTELFGSVDQADQFLAQQVHQQMRRRLESRLLAPNTVL</sequence>
<evidence type="ECO:0000313" key="2">
    <source>
        <dbReference type="Proteomes" id="UP001166251"/>
    </source>
</evidence>
<reference evidence="1" key="1">
    <citation type="submission" date="2021-07" db="EMBL/GenBank/DDBJ databases">
        <title>Neiella marina sp. nov., isolated from the intestinal content of sea cucumber Apostichopus japonicus.</title>
        <authorList>
            <person name="Bai X."/>
        </authorList>
    </citation>
    <scope>NUCLEOTIDE SEQUENCE</scope>
    <source>
        <strain evidence="1">126</strain>
    </source>
</reference>
<keyword evidence="2" id="KW-1185">Reference proteome</keyword>
<dbReference type="RefSeq" id="WP_220103026.1">
    <property type="nucleotide sequence ID" value="NZ_JAHZSS010000003.1"/>
</dbReference>
<protein>
    <submittedName>
        <fullName evidence="1">Uncharacterized protein</fullName>
    </submittedName>
</protein>
<proteinExistence type="predicted"/>
<name>A0ABS7EDE1_9GAMM</name>
<evidence type="ECO:0000313" key="1">
    <source>
        <dbReference type="EMBL" id="MBW8190353.1"/>
    </source>
</evidence>
<dbReference type="Proteomes" id="UP001166251">
    <property type="component" value="Unassembled WGS sequence"/>
</dbReference>
<dbReference type="EMBL" id="JAHZSS010000003">
    <property type="protein sequence ID" value="MBW8190353.1"/>
    <property type="molecule type" value="Genomic_DNA"/>
</dbReference>
<accession>A0ABS7EDE1</accession>
<gene>
    <name evidence="1" type="ORF">K0504_04830</name>
</gene>
<comment type="caution">
    <text evidence="1">The sequence shown here is derived from an EMBL/GenBank/DDBJ whole genome shotgun (WGS) entry which is preliminary data.</text>
</comment>